<gene>
    <name evidence="8" type="primary">carA</name>
    <name evidence="10" type="ORF">J2S06_001497</name>
</gene>
<sequence>MIGYLILSDGTTFEGEIEGNFLEPCEGELVFYTGMTGYQEVLTDPSYKDQIVVFTYPLIGNYGINEKDFESKKPQVKGVVVFQATAQYSHYLAKYSLQQYLNKWNIPYITNIDTRAIVKKIRSNGSQIAAITAKRRVLFEQKLSHQPVKEVSGTKIETYGEGDKHIALLDFGFKKSILTSLLKRGCKVSVVPVHSLNEIHDLSPDGLVLSNGPGDPKQLENQLPQIFELISKYPTLGICLGHQLIALSLGGNTKKLRFGHRGANHPVIDHKTGKVFMTSQNHSYVVDANSLEPLPVHVRFTNVNDQSVEGLVHEHLPILSVQFHPEANPGPEDADWVFDEFLEIYVTARREKVYA</sequence>
<evidence type="ECO:0000256" key="6">
    <source>
        <dbReference type="ARBA" id="ARBA00022962"/>
    </source>
</evidence>
<comment type="caution">
    <text evidence="8">Lacks conserved residue(s) required for the propagation of feature annotation.</text>
</comment>
<reference evidence="10 11" key="1">
    <citation type="submission" date="2023-07" db="EMBL/GenBank/DDBJ databases">
        <title>Genomic Encyclopedia of Type Strains, Phase IV (KMG-IV): sequencing the most valuable type-strain genomes for metagenomic binning, comparative biology and taxonomic classification.</title>
        <authorList>
            <person name="Goeker M."/>
        </authorList>
    </citation>
    <scope>NUCLEOTIDE SEQUENCE [LARGE SCALE GENOMIC DNA]</scope>
    <source>
        <strain evidence="10 11">DSM 19092</strain>
    </source>
</reference>
<evidence type="ECO:0000256" key="3">
    <source>
        <dbReference type="ARBA" id="ARBA00022598"/>
    </source>
</evidence>
<dbReference type="InterPro" id="IPR036480">
    <property type="entry name" value="CarbP_synth_ssu_N_sf"/>
</dbReference>
<proteinExistence type="inferred from homology"/>
<dbReference type="EC" id="6.3.5.5" evidence="8"/>
<dbReference type="SUPFAM" id="SSF52021">
    <property type="entry name" value="Carbamoyl phosphate synthetase, small subunit N-terminal domain"/>
    <property type="match status" value="1"/>
</dbReference>
<dbReference type="PANTHER" id="PTHR43418:SF7">
    <property type="entry name" value="CARBAMOYL-PHOSPHATE SYNTHASE SMALL CHAIN"/>
    <property type="match status" value="1"/>
</dbReference>
<dbReference type="InterPro" id="IPR002474">
    <property type="entry name" value="CarbamoylP_synth_ssu_N"/>
</dbReference>
<feature type="binding site" evidence="8">
    <location>
        <position position="214"/>
    </location>
    <ligand>
        <name>L-glutamine</name>
        <dbReference type="ChEBI" id="CHEBI:58359"/>
    </ligand>
</feature>
<keyword evidence="11" id="KW-1185">Reference proteome</keyword>
<keyword evidence="4 8" id="KW-0547">Nucleotide-binding</keyword>
<feature type="domain" description="Carbamoyl-phosphate synthase small subunit N-terminal" evidence="9">
    <location>
        <begin position="1"/>
        <end position="132"/>
    </location>
</feature>
<feature type="binding site" evidence="8">
    <location>
        <position position="243"/>
    </location>
    <ligand>
        <name>L-glutamine</name>
        <dbReference type="ChEBI" id="CHEBI:58359"/>
    </ligand>
</feature>
<dbReference type="Gene3D" id="3.40.50.880">
    <property type="match status" value="1"/>
</dbReference>
<dbReference type="InterPro" id="IPR050472">
    <property type="entry name" value="Anth_synth/Amidotransfase"/>
</dbReference>
<dbReference type="InterPro" id="IPR029062">
    <property type="entry name" value="Class_I_gatase-like"/>
</dbReference>
<evidence type="ECO:0000256" key="5">
    <source>
        <dbReference type="ARBA" id="ARBA00022840"/>
    </source>
</evidence>
<comment type="function">
    <text evidence="8">Small subunit of the glutamine-dependent carbamoyl phosphate synthetase (CPSase). CPSase catalyzes the formation of carbamoyl phosphate from the ammonia moiety of glutamine, carbonate, and phosphate donated by ATP, constituting the first step of 2 biosynthetic pathways, one leading to arginine and/or urea and the other to pyrimidine nucleotides. The small subunit (glutamine amidotransferase) binds and cleaves glutamine to supply the large subunit with the substrate ammonia.</text>
</comment>
<evidence type="ECO:0000256" key="8">
    <source>
        <dbReference type="HAMAP-Rule" id="MF_01209"/>
    </source>
</evidence>
<dbReference type="NCBIfam" id="NF009475">
    <property type="entry name" value="PRK12838.1"/>
    <property type="match status" value="1"/>
</dbReference>
<dbReference type="PRINTS" id="PR00096">
    <property type="entry name" value="GATASE"/>
</dbReference>
<evidence type="ECO:0000256" key="4">
    <source>
        <dbReference type="ARBA" id="ARBA00022741"/>
    </source>
</evidence>
<dbReference type="NCBIfam" id="TIGR01368">
    <property type="entry name" value="CPSaseIIsmall"/>
    <property type="match status" value="1"/>
</dbReference>
<dbReference type="EMBL" id="JAUSTR010000004">
    <property type="protein sequence ID" value="MDQ0162420.1"/>
    <property type="molecule type" value="Genomic_DNA"/>
</dbReference>
<keyword evidence="8" id="KW-0055">Arginine biosynthesis</keyword>
<feature type="binding site" evidence="8">
    <location>
        <position position="46"/>
    </location>
    <ligand>
        <name>L-glutamine</name>
        <dbReference type="ChEBI" id="CHEBI:58359"/>
    </ligand>
</feature>
<dbReference type="PRINTS" id="PR00097">
    <property type="entry name" value="ANTSNTHASEII"/>
</dbReference>
<name>A0ABT9VNX6_9BACI</name>
<comment type="catalytic activity">
    <reaction evidence="7 8">
        <text>hydrogencarbonate + L-glutamine + 2 ATP + H2O = carbamoyl phosphate + L-glutamate + 2 ADP + phosphate + 2 H(+)</text>
        <dbReference type="Rhea" id="RHEA:18633"/>
        <dbReference type="ChEBI" id="CHEBI:15377"/>
        <dbReference type="ChEBI" id="CHEBI:15378"/>
        <dbReference type="ChEBI" id="CHEBI:17544"/>
        <dbReference type="ChEBI" id="CHEBI:29985"/>
        <dbReference type="ChEBI" id="CHEBI:30616"/>
        <dbReference type="ChEBI" id="CHEBI:43474"/>
        <dbReference type="ChEBI" id="CHEBI:58228"/>
        <dbReference type="ChEBI" id="CHEBI:58359"/>
        <dbReference type="ChEBI" id="CHEBI:456216"/>
        <dbReference type="EC" id="6.3.5.5"/>
    </reaction>
</comment>
<dbReference type="SUPFAM" id="SSF52317">
    <property type="entry name" value="Class I glutamine amidotransferase-like"/>
    <property type="match status" value="1"/>
</dbReference>
<feature type="binding site" evidence="8">
    <location>
        <position position="240"/>
    </location>
    <ligand>
        <name>L-glutamine</name>
        <dbReference type="ChEBI" id="CHEBI:58359"/>
    </ligand>
</feature>
<comment type="similarity">
    <text evidence="2 8">Belongs to the CarA family.</text>
</comment>
<comment type="catalytic activity">
    <reaction evidence="8">
        <text>L-glutamine + H2O = L-glutamate + NH4(+)</text>
        <dbReference type="Rhea" id="RHEA:15889"/>
        <dbReference type="ChEBI" id="CHEBI:15377"/>
        <dbReference type="ChEBI" id="CHEBI:28938"/>
        <dbReference type="ChEBI" id="CHEBI:29985"/>
        <dbReference type="ChEBI" id="CHEBI:58359"/>
    </reaction>
</comment>
<dbReference type="InterPro" id="IPR006274">
    <property type="entry name" value="CarbamoylP_synth_ssu"/>
</dbReference>
<dbReference type="SMART" id="SM01097">
    <property type="entry name" value="CPSase_sm_chain"/>
    <property type="match status" value="1"/>
</dbReference>
<dbReference type="PROSITE" id="PS51273">
    <property type="entry name" value="GATASE_TYPE_1"/>
    <property type="match status" value="1"/>
</dbReference>
<dbReference type="GO" id="GO:0004088">
    <property type="term" value="F:carbamoyl-phosphate synthase (glutamine-hydrolyzing) activity"/>
    <property type="evidence" value="ECO:0007669"/>
    <property type="project" value="UniProtKB-EC"/>
</dbReference>
<evidence type="ECO:0000256" key="2">
    <source>
        <dbReference type="ARBA" id="ARBA00007800"/>
    </source>
</evidence>
<dbReference type="RefSeq" id="WP_419151865.1">
    <property type="nucleotide sequence ID" value="NZ_JAUSTR010000004.1"/>
</dbReference>
<keyword evidence="5 8" id="KW-0067">ATP-binding</keyword>
<comment type="pathway">
    <text evidence="8">Pyrimidine metabolism; UMP biosynthesis via de novo pathway; (S)-dihydroorotate from bicarbonate: step 1/3.</text>
</comment>
<organism evidence="10 11">
    <name type="scientific">Aeribacillus alveayuensis</name>
    <dbReference type="NCBI Taxonomy" id="279215"/>
    <lineage>
        <taxon>Bacteria</taxon>
        <taxon>Bacillati</taxon>
        <taxon>Bacillota</taxon>
        <taxon>Bacilli</taxon>
        <taxon>Bacillales</taxon>
        <taxon>Bacillaceae</taxon>
        <taxon>Aeribacillus</taxon>
    </lineage>
</organism>
<dbReference type="PRINTS" id="PR00099">
    <property type="entry name" value="CPSGATASE"/>
</dbReference>
<dbReference type="Pfam" id="PF00988">
    <property type="entry name" value="CPSase_sm_chain"/>
    <property type="match status" value="1"/>
</dbReference>
<evidence type="ECO:0000259" key="9">
    <source>
        <dbReference type="SMART" id="SM01097"/>
    </source>
</evidence>
<dbReference type="CDD" id="cd01744">
    <property type="entry name" value="GATase1_CPSase"/>
    <property type="match status" value="1"/>
</dbReference>
<dbReference type="HAMAP" id="MF_01209">
    <property type="entry name" value="CPSase_S_chain"/>
    <property type="match status" value="1"/>
</dbReference>
<keyword evidence="3 8" id="KW-0436">Ligase</keyword>
<feature type="active site" description="Nucleophile" evidence="8">
    <location>
        <position position="239"/>
    </location>
</feature>
<comment type="subunit">
    <text evidence="8">Composed of two chains; the small (or glutamine) chain promotes the hydrolysis of glutamine to ammonia, which is used by the large (or ammonia) chain to synthesize carbamoyl phosphate. Tetramer of heterodimers (alpha,beta)4.</text>
</comment>
<evidence type="ECO:0000313" key="11">
    <source>
        <dbReference type="Proteomes" id="UP001225646"/>
    </source>
</evidence>
<accession>A0ABT9VNX6</accession>
<dbReference type="Proteomes" id="UP001225646">
    <property type="component" value="Unassembled WGS sequence"/>
</dbReference>
<evidence type="ECO:0000256" key="1">
    <source>
        <dbReference type="ARBA" id="ARBA00005077"/>
    </source>
</evidence>
<comment type="caution">
    <text evidence="10">The sequence shown here is derived from an EMBL/GenBank/DDBJ whole genome shotgun (WGS) entry which is preliminary data.</text>
</comment>
<feature type="active site" evidence="8">
    <location>
        <position position="324"/>
    </location>
</feature>
<dbReference type="InterPro" id="IPR017926">
    <property type="entry name" value="GATASE"/>
</dbReference>
<dbReference type="Gene3D" id="3.50.30.20">
    <property type="entry name" value="Carbamoyl-phosphate synthase small subunit, N-terminal domain"/>
    <property type="match status" value="1"/>
</dbReference>
<keyword evidence="8" id="KW-0028">Amino-acid biosynthesis</keyword>
<feature type="binding site" evidence="8">
    <location>
        <position position="212"/>
    </location>
    <ligand>
        <name>L-glutamine</name>
        <dbReference type="ChEBI" id="CHEBI:58359"/>
    </ligand>
</feature>
<protein>
    <recommendedName>
        <fullName evidence="8">Carbamoyl phosphate synthase small chain</fullName>
        <ecNumber evidence="8">6.3.5.5</ecNumber>
    </recommendedName>
    <alternativeName>
        <fullName evidence="8">Carbamoyl phosphate synthetase glutamine chain</fullName>
    </alternativeName>
</protein>
<feature type="binding site" evidence="8">
    <location>
        <position position="284"/>
    </location>
    <ligand>
        <name>L-glutamine</name>
        <dbReference type="ChEBI" id="CHEBI:58359"/>
    </ligand>
</feature>
<feature type="active site" evidence="8">
    <location>
        <position position="326"/>
    </location>
</feature>
<evidence type="ECO:0000313" key="10">
    <source>
        <dbReference type="EMBL" id="MDQ0162420.1"/>
    </source>
</evidence>
<feature type="binding site" evidence="8">
    <location>
        <position position="281"/>
    </location>
    <ligand>
        <name>L-glutamine</name>
        <dbReference type="ChEBI" id="CHEBI:58359"/>
    </ligand>
</feature>
<dbReference type="InterPro" id="IPR035686">
    <property type="entry name" value="CPSase_GATase1"/>
</dbReference>
<feature type="region of interest" description="CPSase" evidence="8">
    <location>
        <begin position="1"/>
        <end position="164"/>
    </location>
</feature>
<comment type="pathway">
    <text evidence="1 8">Amino-acid biosynthesis; L-arginine biosynthesis; carbamoyl phosphate from bicarbonate: step 1/1.</text>
</comment>
<keyword evidence="8" id="KW-0665">Pyrimidine biosynthesis</keyword>
<keyword evidence="6 8" id="KW-0315">Glutamine amidotransferase</keyword>
<dbReference type="PANTHER" id="PTHR43418">
    <property type="entry name" value="MULTIFUNCTIONAL TRYPTOPHAN BIOSYNTHESIS PROTEIN-RELATED"/>
    <property type="match status" value="1"/>
</dbReference>
<evidence type="ECO:0000256" key="7">
    <source>
        <dbReference type="ARBA" id="ARBA00048816"/>
    </source>
</evidence>
<dbReference type="Pfam" id="PF00117">
    <property type="entry name" value="GATase"/>
    <property type="match status" value="1"/>
</dbReference>